<dbReference type="PANTHER" id="PTHR11017">
    <property type="entry name" value="LEUCINE-RICH REPEAT-CONTAINING PROTEIN"/>
    <property type="match status" value="1"/>
</dbReference>
<evidence type="ECO:0000256" key="1">
    <source>
        <dbReference type="ARBA" id="ARBA00022614"/>
    </source>
</evidence>
<dbReference type="GO" id="GO:0006952">
    <property type="term" value="P:defense response"/>
    <property type="evidence" value="ECO:0007669"/>
    <property type="project" value="InterPro"/>
</dbReference>
<dbReference type="InterPro" id="IPR044974">
    <property type="entry name" value="Disease_R_plants"/>
</dbReference>
<dbReference type="InterPro" id="IPR032675">
    <property type="entry name" value="LRR_dom_sf"/>
</dbReference>
<dbReference type="InterPro" id="IPR011713">
    <property type="entry name" value="Leu-rich_rpt_3"/>
</dbReference>
<dbReference type="Pfam" id="PF07725">
    <property type="entry name" value="LRR_3"/>
    <property type="match status" value="1"/>
</dbReference>
<dbReference type="PANTHER" id="PTHR11017:SF479">
    <property type="entry name" value="DISEASE RESISTANCE PROTEIN (TIR-NBS-LRR CLASS) FAMILY"/>
    <property type="match status" value="1"/>
</dbReference>
<dbReference type="SUPFAM" id="SSF52058">
    <property type="entry name" value="L domain-like"/>
    <property type="match status" value="1"/>
</dbReference>
<keyword evidence="2" id="KW-0677">Repeat</keyword>
<proteinExistence type="predicted"/>
<sequence>MSNLKFLKVKCLNINLKFSQGLNSLPTALRYLEWYGYPFKSLPSEFSPRKFVEIHMPHSRLEKLWDGVQDLGNLKRIDLSFSRHLTQIPDLCRALKLERLSLKNCGSLVEVPDLSFSGHLTPILDDYFHQFCQFLKLNEIAFELREKQKPQRQPQPQPHGKRSKLEPLVCLARLRVLQSLLGLHAVDCSYSGLDMEGSDSGSGCSECNSLHNAPPCHKGSKRSSPFCILPDVSFHIWCTSGSQCYYPHFLDYSFSEGSSFVDPGP</sequence>
<gene>
    <name evidence="3" type="ORF">TIFTF001_020316</name>
</gene>
<dbReference type="EMBL" id="BTGU01000036">
    <property type="protein sequence ID" value="GMN51163.1"/>
    <property type="molecule type" value="Genomic_DNA"/>
</dbReference>
<dbReference type="Gene3D" id="3.80.10.10">
    <property type="entry name" value="Ribonuclease Inhibitor"/>
    <property type="match status" value="1"/>
</dbReference>
<organism evidence="3 4">
    <name type="scientific">Ficus carica</name>
    <name type="common">Common fig</name>
    <dbReference type="NCBI Taxonomy" id="3494"/>
    <lineage>
        <taxon>Eukaryota</taxon>
        <taxon>Viridiplantae</taxon>
        <taxon>Streptophyta</taxon>
        <taxon>Embryophyta</taxon>
        <taxon>Tracheophyta</taxon>
        <taxon>Spermatophyta</taxon>
        <taxon>Magnoliopsida</taxon>
        <taxon>eudicotyledons</taxon>
        <taxon>Gunneridae</taxon>
        <taxon>Pentapetalae</taxon>
        <taxon>rosids</taxon>
        <taxon>fabids</taxon>
        <taxon>Rosales</taxon>
        <taxon>Moraceae</taxon>
        <taxon>Ficeae</taxon>
        <taxon>Ficus</taxon>
    </lineage>
</organism>
<evidence type="ECO:0000313" key="4">
    <source>
        <dbReference type="Proteomes" id="UP001187192"/>
    </source>
</evidence>
<evidence type="ECO:0000313" key="3">
    <source>
        <dbReference type="EMBL" id="GMN51163.1"/>
    </source>
</evidence>
<comment type="caution">
    <text evidence="3">The sequence shown here is derived from an EMBL/GenBank/DDBJ whole genome shotgun (WGS) entry which is preliminary data.</text>
</comment>
<keyword evidence="1" id="KW-0433">Leucine-rich repeat</keyword>
<dbReference type="AlphaFoldDB" id="A0AA88ARG6"/>
<accession>A0AA88ARG6</accession>
<protein>
    <submittedName>
        <fullName evidence="3">Uncharacterized protein</fullName>
    </submittedName>
</protein>
<dbReference type="Proteomes" id="UP001187192">
    <property type="component" value="Unassembled WGS sequence"/>
</dbReference>
<name>A0AA88ARG6_FICCA</name>
<reference evidence="3" key="1">
    <citation type="submission" date="2023-07" db="EMBL/GenBank/DDBJ databases">
        <title>draft genome sequence of fig (Ficus carica).</title>
        <authorList>
            <person name="Takahashi T."/>
            <person name="Nishimura K."/>
        </authorList>
    </citation>
    <scope>NUCLEOTIDE SEQUENCE</scope>
</reference>
<keyword evidence="4" id="KW-1185">Reference proteome</keyword>
<evidence type="ECO:0000256" key="2">
    <source>
        <dbReference type="ARBA" id="ARBA00022737"/>
    </source>
</evidence>